<dbReference type="InterPro" id="IPR009057">
    <property type="entry name" value="Homeodomain-like_sf"/>
</dbReference>
<dbReference type="AlphaFoldDB" id="F0W6R2"/>
<dbReference type="InterPro" id="IPR006447">
    <property type="entry name" value="Myb_dom_plants"/>
</dbReference>
<dbReference type="CDD" id="cd00167">
    <property type="entry name" value="SANT"/>
    <property type="match status" value="1"/>
</dbReference>
<dbReference type="NCBIfam" id="TIGR01557">
    <property type="entry name" value="myb_SHAQKYF"/>
    <property type="match status" value="1"/>
</dbReference>
<dbReference type="EMBL" id="FR824071">
    <property type="protein sequence ID" value="CCA16807.1"/>
    <property type="molecule type" value="Genomic_DNA"/>
</dbReference>
<proteinExistence type="predicted"/>
<dbReference type="PANTHER" id="PTHR12802:SF155">
    <property type="entry name" value="DEUBIQUITINASE MYSM1"/>
    <property type="match status" value="1"/>
</dbReference>
<keyword evidence="3" id="KW-0539">Nucleus</keyword>
<dbReference type="InterPro" id="IPR017930">
    <property type="entry name" value="Myb_dom"/>
</dbReference>
<gene>
    <name evidence="5" type="primary">AlNc14C26G2548</name>
    <name evidence="5" type="ORF">ALNC14_029500</name>
</gene>
<protein>
    <submittedName>
        <fullName evidence="5">Uncharacterized protein AlNc14C26G2548</fullName>
    </submittedName>
</protein>
<dbReference type="PANTHER" id="PTHR12802">
    <property type="entry name" value="SWI/SNF COMPLEX-RELATED"/>
    <property type="match status" value="1"/>
</dbReference>
<name>F0W6R2_9STRA</name>
<organism evidence="5">
    <name type="scientific">Albugo laibachii Nc14</name>
    <dbReference type="NCBI Taxonomy" id="890382"/>
    <lineage>
        <taxon>Eukaryota</taxon>
        <taxon>Sar</taxon>
        <taxon>Stramenopiles</taxon>
        <taxon>Oomycota</taxon>
        <taxon>Peronosporomycetes</taxon>
        <taxon>Albuginales</taxon>
        <taxon>Albuginaceae</taxon>
        <taxon>Albugo</taxon>
    </lineage>
</organism>
<evidence type="ECO:0000256" key="2">
    <source>
        <dbReference type="ARBA" id="ARBA00023163"/>
    </source>
</evidence>
<dbReference type="Gene3D" id="1.10.10.60">
    <property type="entry name" value="Homeodomain-like"/>
    <property type="match status" value="1"/>
</dbReference>
<dbReference type="SUPFAM" id="SSF46689">
    <property type="entry name" value="Homeodomain-like"/>
    <property type="match status" value="1"/>
</dbReference>
<feature type="domain" description="HTH myb-type" evidence="4">
    <location>
        <begin position="57"/>
        <end position="105"/>
    </location>
</feature>
<evidence type="ECO:0000313" key="5">
    <source>
        <dbReference type="EMBL" id="CCA16807.1"/>
    </source>
</evidence>
<accession>F0W6R2</accession>
<keyword evidence="2" id="KW-0804">Transcription</keyword>
<dbReference type="Pfam" id="PF00249">
    <property type="entry name" value="Myb_DNA-binding"/>
    <property type="match status" value="1"/>
</dbReference>
<dbReference type="GO" id="GO:0003677">
    <property type="term" value="F:DNA binding"/>
    <property type="evidence" value="ECO:0007669"/>
    <property type="project" value="InterPro"/>
</dbReference>
<dbReference type="HOGENOM" id="CLU_1020904_0_0_1"/>
<reference evidence="5" key="1">
    <citation type="journal article" date="2011" name="PLoS Biol.">
        <title>Gene gain and loss during evolution of obligate parasitism in the white rust pathogen of Arabidopsis thaliana.</title>
        <authorList>
            <person name="Kemen E."/>
            <person name="Gardiner A."/>
            <person name="Schultz-Larsen T."/>
            <person name="Kemen A.C."/>
            <person name="Balmuth A.L."/>
            <person name="Robert-Seilaniantz A."/>
            <person name="Bailey K."/>
            <person name="Holub E."/>
            <person name="Studholme D.J."/>
            <person name="Maclean D."/>
            <person name="Jones J.D."/>
        </authorList>
    </citation>
    <scope>NUCLEOTIDE SEQUENCE</scope>
</reference>
<evidence type="ECO:0000259" key="4">
    <source>
        <dbReference type="PROSITE" id="PS51294"/>
    </source>
</evidence>
<dbReference type="SMART" id="SM00717">
    <property type="entry name" value="SANT"/>
    <property type="match status" value="1"/>
</dbReference>
<evidence type="ECO:0000256" key="1">
    <source>
        <dbReference type="ARBA" id="ARBA00023015"/>
    </source>
</evidence>
<keyword evidence="1" id="KW-0805">Transcription regulation</keyword>
<evidence type="ECO:0000256" key="3">
    <source>
        <dbReference type="ARBA" id="ARBA00023242"/>
    </source>
</evidence>
<reference evidence="5" key="2">
    <citation type="submission" date="2011-02" db="EMBL/GenBank/DDBJ databases">
        <authorList>
            <person name="MacLean D."/>
        </authorList>
    </citation>
    <scope>NUCLEOTIDE SEQUENCE</scope>
</reference>
<dbReference type="PROSITE" id="PS51294">
    <property type="entry name" value="HTH_MYB"/>
    <property type="match status" value="1"/>
</dbReference>
<dbReference type="InterPro" id="IPR001005">
    <property type="entry name" value="SANT/Myb"/>
</dbReference>
<sequence length="273" mass="30700">MTITQTVQNQLFGNDKVIRLALEERTRKNRSHFVQSEFSDRKNCNDPTKQPFGSGKAWTHGEHARFLEALDLYPSGPWKIIAAYVGSKTTRQTMTHAQKYRQKIERRRRGLRTRTSSPSKKWASENAVDVKLSAATPVSVPTLIPDAKSFLFDFEDTPGSPSSVELSLSGALYKYPTNIPDVQGPPLQNIVTIDFIGSAVCHPQSTSIPTNEIVECSSGFDQELFTEFVQGWEPLTFTYNSDMYETLTPFIDTNDFEAELAMTDDIVDMMLAL</sequence>